<feature type="region of interest" description="Disordered" evidence="1">
    <location>
        <begin position="7177"/>
        <end position="7206"/>
    </location>
</feature>
<feature type="compositionally biased region" description="Low complexity" evidence="1">
    <location>
        <begin position="3815"/>
        <end position="3837"/>
    </location>
</feature>
<feature type="region of interest" description="Disordered" evidence="1">
    <location>
        <begin position="77"/>
        <end position="274"/>
    </location>
</feature>
<feature type="compositionally biased region" description="Basic and acidic residues" evidence="1">
    <location>
        <begin position="7187"/>
        <end position="7197"/>
    </location>
</feature>
<sequence>MPGPPLVNSPDAVSPPAAPLPVGAPPLLPPATLAPPVVPPPATLAPPVVSPVVTTPVATPPVGTPPAVTPPVISTPVTTPPVVTPPVISTPVTTPPVVTTPPGVAPVTTPPPATTDPVADAPPVTTTPPVADRGPVTVPDGGPVTPSPAPADTTGETPRRPITESAGPATPPPPTARPDSPDQAPASGTQPRGDQQTPNRPDDDRPADHTPDHTPDSQPDTRPDPLPDDRADRGPDATANPPAQTPVPVAEDGTALPVADPVRPEQWQPHRADAPAPTVVVVPAPADATPAQQPGQRPDPLARTTVQRVQADDGRWVRTLTVEIPVHAGEGVTPGQVPDVEQRLRDLADQHVNHGLLLPDSGDQLHVDLRLVPVPETTTDAVVLTASPVPTASDSTTFHTYLPTPGTPPAEVARLRLGADHAALTQALRHAGLDTAGPSATQSGPATPPPAVRPEHLRTVDALTTPPSSKAATPPAPLGAPVQGVTDSGPAPRPTPATGDTVPNRGDAPLTPEQRAAEVRAQRARRHAADRPDPLRPVSTHPAIAAIERMSPQERADRATDAQWVSEKRRELEPRHFAHVAAALMVTTPPGVHQPAAAARQARRVVADMLRSTEMAQRLLLSGTRIVIIPADQSLTQLPEFASLAGNRTKAQVDWDGVRGVSRADRTIGVGEENLLGTPSRFAANADGYSILTHEMAHALHRVLADRPNGRPLGDNPLDRAAAVITAAHRAGVRLDDSPNGPARRRRKNGSWTQPNYAIRDQEEFFAQLTNAWLGSNSGKDPFTRLPMRNDQQWVTQFVDRVVRTDPDTATRAPGEALSAAEQEARDAVAWERQLAQRLVPLLLELYGPRRTAGIGPYNPSEAVREENEVWNAFRSLWDGPDGPDPALGQGTLPFVPRPESDAPDSRRDGTAERPVSPETGALAAPGTSRREVLETILTGALGNDARNRNDFAPMIDVLNALDRPFRPLNYDLPAISREILQLSPDADVPPGRIREALGVANSARRDGFADSVTTMALYRLQRLGVLTDSSLLGPADTPRGRDLSGGSIPAGATLARMGTDLAAGRADGTVPAAVDSAPPWPGDAFVYAPERTEPGRVRLHGERGPVEISDALFARLVALDPNRPAGRDLVLALPQDGSALARQVADAANVRVWSNDGAFRWAPTAESGGAPVPVQYRTAENMPYGEWSANVPGLVPDNADAAWRDAGNQRHLDRDTRFWTVSTEDGRAGAGAVFLTPDEMARVEDDVRELSAVAHFSHRRDTDPLGIRQGDEYGLTRLAQPLTSSYTAFLHGRTDLAQLPDGKRGFNLRGPEIGGFLARRKSIQNLPAHHDIFLISCQSATMHPTRDPLHDVPVPQHIANRTDRTVWASDRPMELHGAEDGLPPRLVLKEESGQPDGTVHAFHPEPDDATRAEIVTHTRLSPQASDPGTRVVTWVRALRTLGDRDIDVDPDRNREYSLRLYGFAALENERLAANPEAGPLTWAELRSLVETESARHGYPNVPFDLASLTFTLQQAHDRARGGDGGFRGAPLHGSDVDMRDADSSSELSDLSDTPSLPDPLVPDSPTADAPGADGRRSPVVTESEGAAESRAAVHDPGRAESTEHIAEIARRTPAERDALMGDPAWVAQQRQTLPQAQFAELAAVLMVRQAPGVEQPVSARQAMRRHVADMLVDPEVTELLLRLQTQITILPRDTSLVDVAPVHRSPGMRASERWTYTRGMAKDLVGLAFVGEETLVGASGRYGRYFEGGSVITHETGHVIHEALVEYRGTNPVLLNARETIQRTFERARATEVERRRTIDREIAAVTGQPNEAAEIQRILNDPRHRGFPWPNGEFAHRRPDGTWTGPNYSASNSHEFFAELTNAYLDLNREVAIVGERRSGAAWVRANADPGVSVTPPPDRPDAPLHHIPRELMQLLVQLYGDRTTVPGTERNETALPPANPLRETARMDGVLNAAREFTDHQEATAARERQLLDVLGPAAREHPSFRGVVDQLRLADDLRTVDPVHGEGPLDLRQLTRDLLQMPHGDVTPLHVRQALEAAVAAYGAGARTLTQAAAHRLLVGGALGDRSRLEGAGDAFQGRVLSDDDPGIDLSTVALRNGAGAVAHRPAPWRADTYALLVHRTPDGHYRVRLDDGTAEVTAPVLAELLRLDPDGRGRGQIALLSADPGHHLAALVANATGARVWSTTQRLTPLPSPNDPDQYTVVADAVGMQGTDLWVPTDSGNRPGDPTTSVTLHDGTALASGDIASRSMLDGPQDARQVTRVSFVHIDQNVLPAVQMMATAIDSHVRSTYGDRAAGSINLALIGRGDGQSPQIHLTSAPTQPRHLSGQEAVRFLTRGRNLRALPPGAAISLMWPGFTTPTTTDPLTDTPPAQQLANHAERTVYAVDAAPAPGRPPGVRAFHPDPTPQQIREHLHTTALGPVPRAEERVTRWVRALRSLYGPDIDRTPNRADEFRNLLHGMAVLERRQFRNATDPEPLTSDALRQHTADFHRDTPGMRVDADTIRLMLLRLAMSESLGIGGGGLRGVDRPDTGADSDTEMRDASDDNSASDLSDLSDAPSLSESATLDLFGRDPVDYGLYQPESHETIAEIGRMSSDERARLANDPAYIADLKTKLMPPQYIEAAAALMLHLAPGVERPAAARHAARRRLADIFRSNTAVVDMLLAAGTRFLVLARAVPVTDTAPLHLRLREQQVADGVPWNRVRGVTTATGSPVVAFGEENLTGALPLFSQAAPGQSVLSHETAHAVHRMLSEYRGSDKRFATAADVIQRAFDTAKAKEDARTAKIDKKIAPFRGAPDEIARTRAAIAAHPDKSSWPNGEYRTYRDDGTWSEVNYSATNVHEFFAELSSSWLGTNAGRDSFTGRPRNNGPDWVRAHYGAPMVRLLTFLYGDRTAPPRDEDGRVLPSPYHIPDENPLTETYTSDQWLARAGDFLPHRDADLARVEQLLRVFGPPLRANAKMLDIYSALFLAGEDLRAADPAHGPRPADLVSLVAEVLQRPPRHVRYDDVGPALKAIEYGQRNDAKTLTQVAVIRLQELGVLDGTELLANGAELGWALSGPVPAPRLDETAVLRPDGSVERRPAPWPQPAMVLDVVATEDGRYVARVDGEIVTLTLPVLADLIAGALEHLDSRPAALVLSRPDPDRHLATALAAATDIVSYSTADVEARPSADASGRSVLVRRSGALWVATTPSTSPVPAPGTVTLAGNILHDGQILSRSVVSEDGQREAGRTYGSTTRVSAAYLRNALTAVSQILAARDGLPGALPPLFVTGDGNNSQPLLYTRSPRQPVPATPEQVMQLLGRAHSLRQTSDHSGLLLIWPELDTAPATPRDPLVTPEPLQALADARGGSLFIPQPGGGFREIAPQPNAERLAEISSLTGLGPVDRAEERVRRWVRAARLMTGMPIDTMPAQTARFEQLMHGFAALERTRLRVSPTADPWSTASLTAYLQDHRSALPPGTNAWGVLEHLLDQSAAQERPRVATVHAIRTGEAATTDTPSAPALPPPPVDPNLYQAESHQATADISLMSEAERDRFARDPQRVAALRDRLTPPQFAEAAAALMLNLLPGVERPVAARHAARRRLADLLRDNHDTIGLLLGRGTRFLLMGRTTAITNTGPGYRARRAITGFATPTATIRGITRDATVILGEENLLGEASFQQFGEGLSVLAHEAGHAVHNALLHYRGADPQFRSAASVIQGVYDAFTAIDTARAERIEQRIEKAKGKPGWIGRIDRIVEEEANTGAPWPNGPHRRFQTDGTWGEPNYSSTNVHEFFAELTAAWLGTNHGTDGFSSLPRNNGAQWVIDAYTTAPATEGGADAGSDSSSGGRSDSTSENGSDSAESTGTPDTSVRAPRPDVSQRAKPLVALLQRLYGDRVPPDPDAMQIDTESFVTPPADNPVAWARRENDTHDALGAFWNRVEGDRYLNDQLVAVYGPEVSRDQARFRELADGFARGETMRSMDPARAPRPWDLVSLAREVLQLPRGELTPSHVDSALDTLRDAQSRGFSTLTAAAAFRLRSLGANDGALSLLTAADGRVQGRSYSGDGPALRLDEIAVTTPEGVTRRPAPWPGQVFAVDVERTGDGRYLVRTRHNSFDVDATTLAHVIGHGDMTAPTPYGQPGSPLGANRPAGPIVLTRPDPGQLLSALLANLLQTRVWSTDGSPEGPALLSPAAGPGPGVLLRDADQPWIPTDPGTLPGPRPAQVLAADGAVFADGSLLASPLLDADGQRVAGRSFTPPDRIDRAAMAQFTDAVSRHVRNRLGAGATRPFFTVVGQGDASGPVVWAADTPGTPRPLSERETVSLLTRAQSLRNLGRTEGLMLVWPGLSSQRLPDPLSEITAAQRLANGLRATVYVPVPRPGRPTEVRSFAPEPDGAGIARIATLTALGPVPHAAERVTRWVRALRAIYGSDIDVNPTRTEEFEQRLYGIAALERLALRSDAGAPPLSWDDIGRTMNAEWKKLPAGTSRVEAMTVALDRFAAQEEGARPGPAAPATHAMDSGPSAAPPTAARDDSPAPPARTPQERLEEAREGAGLLRWESTQEAAEIGRLSSAERAAYAADAARVDALRNRLTPPQFAEAAAALMLHAAPGVEQPVAARHAARRVMADMLRAPEVTGLLLEGQSRVVLMSRYNNLLYTAPVHRATRDDVSRNPAVPYIRGVANAAGTVVFGEETVLGEDTPYSLLDEGASVLTHELAHAIHTVLDSYDGPTALLRSASDDIQDLYEAALQREDDYLAGKVDSGFPWPNGTYRVDGDQGPAFNYSASDAREFFAELTAAWLGTNIGPDGFTGLPRNNGAAWVTAEKQLAGMVALLTHLYGDRTTLAPIVDNPRSEAQQDSALYQSFTDFWQQQVYETQLIEARGAQVRDDNERFSTLIEAIGQANQLYPDTTAMSAPYDLRAFSREILQQPHGELTDADVGAALIAAADARDNGLLTFSQASALHLLDIGAHHDARSLLTDADGNRQGRSYSRDSRVLETGTVVVESADGRAVAHRAPWPPGAHVVDLLRTDDGRLSVRTDRGTAEVRDLVLAALIGRDSERTPRADILLVVHDPGQHLAALVARTTGSRVWSSQTPVFVRSPEGHPGPADLVARPRAGHDPRPWIPTDPGPAPVVPQGPLVLADGAVFTADTMTDRVELSEDGHGLRGLNLLPGDTRIPPLTPDQRSALDQHLTGTYGPHATAWSRFTVVGESTDGTPLLPDADGRPRPLSGGDAARLLGRAQALRSQPDQGSVLLLWPGLATHPGGDLLADIAPAQQVANDSRQPVLAIEDSGAPGARPTVTEFLPEPDAWQIQNFGLQAALGPVPRAEERVVRWVRTIRALRGNDINIDPAREQDFQELLHGTAALERLRLSAESDPEPLTWADLVRHTRQWLTDRSSSAAVGPGPMVAMLRELAAFEDGTFRTLYGAPPRWTPGTGPGGNPAPAPVGPATARPVTWSGDGPAPSHPYRPEGTPEIAALSALSPAERREFATSRTRIAELRARLGDSGFREAAWALMLHSAPGVERPVTARHAARARLTDMVRDPQVLTELLAADSRVVMTPRVISLLDTAPLHRGTRQALGTMPEAHTVRGLVDPDSRTALIGEETVTGESSPAADRVGQADLRQAGLPTDDTSGPYRMAEGPDFTDGYSVLTHETAHLVHHALLNYRGDDTELRAAADLIQRTYDGALQQETDRQQRIDETVQRSQGRPDAADTLARLAEAEQDTGFPWPDGRFTARADDGTESGPNYSASNVYEFFAQLTAAWLGTNHGTDTTTDLPRNNGAAWVRDHYRSPDPADGVQDRDRPDPAEIVALLTRLYGDRAPVEGGGPTDRRDGADLPRDYPVESVGAETAALRDAALLFRDAEQEAARRDQLLSVFGAELAQSPDRYRRLHSQFRTAEGLWRADTDARDGDADLRALARVVLQRPHGELTAADVESALRFTAEADLQLRPTTLTEVAALRLDRAGAHADSLRISHDDTERGIAYSGPVDLAPDRVAERDAGGAVTFRDAPWPAGSWLVGASRGDDGMLLVRTGEQTVPVSDAVFVELVDRDFARDEDADVVLLADDPDQRLATALAAALGTRVWSADSALSTTPSPRPEDGGRSVVVTDRASDAPASRWIPTDRGPLPGRAEGAVTFTDGAVFADTTVRSRTLLSPDGQQQAGQSFRPEDPRSERVATLVSNAVTRWMEQQGPNAPHTEGLFTVVGPGGDGMRLRGADGPETRAVSPAEAAAHLARSHRLRTLGPDVGLALLWPGFDTAPTGDPLAAVTPAQRLANDTDRVVYTLRNAPGGPPQVTAVRPEPAPETVDRLLQLTALGPVDQAPERVARWVRLLRDLHGPTIDTDPSRIDTFHDALHGLAALERVRLASEPGAPPLTYAALHQDTRVWAEAHGVPHDTTGPALLAVLAELARSEHPTYGDGASDAGSERHGAPHDRAPRPGPLTLGPSTATDGTAPSRRTSTDGDTARRPASPPGGQLSRFARLIGSPENSHAGLVTLSPPPLSVVRQLHDAVIDSVAARGAVIDDARRSDFREQLMRQLGRREIVQHRAALLTRQGHPVTLSINGSERTIHVRLGYTGIRPSAQFADPASRPDFAQAGSTEGKQTDTRTTQRTANLRTLPLGYVHTLPMDGAVWLADLAFTLNLTHHELTVDTTVTDHLSVHSELSSPHGQYPLDARATWVITHEDGHDGGAGTSTDPLTLWLPRSRALTEGTEPGSQTADLTGLPVWAVESTGDAVSLLPDLQERIARLDEDELSPESAAELRTFLADEGLRATAHLQTGLTPAGEGDGSHGGAVSPILYDTKGRPVGFLQLSAEITPTGAPLTVDDGTTVGTAFGHGGSGDRKATLSRGAGVDVRGGVFATSGFPDGASGPTAQVGGGGGGRLAHSSKVTDSLQVASSASLVHGLSSKAHSLLTEATVRYTATFYGTHGTPTVERFGTAPTAPPAAGTPAPYRLLVASADAATARGTVPTAAERRALPPHLDALRGIGIDVVPTRLDIDPTTLDAAETALREQGFLPPAERSRTDGGSLQREQLENLRKLKKLRGRWGLAMSVPDAVDGGRSLWFEAGGKRARLTLDTLPDPSRDATHERRLPGVDVKGGRRSDVAVSAARNREHTNTGGMTGRLYGPLGGYWAPGQVDGSMSMHPKSGSDLKQTVKQEGNLSHPATGSDLFRVPVRYRLGLTIGKDTTYLTGDPTAARHGDLESGRPQDPAGAFRDGTLDLVVDHGQTVEPPAPRRTRPATTSTEASSSTAPAPTVPSAALTTPDARAGLPPAHSEPRVVDAATAADHRRRLGRSEPGGNGRPATVALPLRSTVLDFHASAAVTAAVQTALDTVSPRSAATRDATAARDTAAPTLPAPATPAQGDTPAGTGA</sequence>
<feature type="compositionally biased region" description="Low complexity" evidence="1">
    <location>
        <begin position="115"/>
        <end position="144"/>
    </location>
</feature>
<feature type="compositionally biased region" description="Polar residues" evidence="1">
    <location>
        <begin position="3838"/>
        <end position="3851"/>
    </location>
</feature>
<feature type="compositionally biased region" description="Basic and acidic residues" evidence="1">
    <location>
        <begin position="6413"/>
        <end position="6425"/>
    </location>
</feature>
<evidence type="ECO:0008006" key="4">
    <source>
        <dbReference type="Google" id="ProtNLM"/>
    </source>
</evidence>
<reference evidence="2 3" key="1">
    <citation type="submission" date="2020-03" db="EMBL/GenBank/DDBJ databases">
        <title>Draft genome of Streptomyces sp. ventii, isolated from the Axial Seamount in the Pacific Ocean, and resequencing of the two type strains Streptomyces lonarensis strain NCL 716 and Streptomyces bohaiensis strain 11A07.</title>
        <authorList>
            <person name="Loughran R.M."/>
            <person name="Pfannmuller K.M."/>
            <person name="Wasson B.J."/>
            <person name="Deadmond M.C."/>
            <person name="Paddock B.E."/>
            <person name="Koyack M.J."/>
            <person name="Gallegos D.A."/>
            <person name="Mitchell E.A."/>
            <person name="Ushijima B."/>
            <person name="Saw J.H."/>
            <person name="Mcphail K.L."/>
            <person name="Videau P."/>
        </authorList>
    </citation>
    <scope>NUCLEOTIDE SEQUENCE [LARGE SCALE GENOMIC DNA]</scope>
    <source>
        <strain evidence="2 3">11A07</strain>
    </source>
</reference>
<feature type="region of interest" description="Disordered" evidence="1">
    <location>
        <begin position="7325"/>
        <end position="7363"/>
    </location>
</feature>
<feature type="compositionally biased region" description="Polar residues" evidence="1">
    <location>
        <begin position="6433"/>
        <end position="6446"/>
    </location>
</feature>
<feature type="compositionally biased region" description="Low complexity" evidence="1">
    <location>
        <begin position="7230"/>
        <end position="7251"/>
    </location>
</feature>
<feature type="compositionally biased region" description="Polar residues" evidence="1">
    <location>
        <begin position="186"/>
        <end position="199"/>
    </location>
</feature>
<feature type="compositionally biased region" description="Polar residues" evidence="1">
    <location>
        <begin position="6139"/>
        <end position="6152"/>
    </location>
</feature>
<comment type="caution">
    <text evidence="2">The sequence shown here is derived from an EMBL/GenBank/DDBJ whole genome shotgun (WGS) entry which is preliminary data.</text>
</comment>
<evidence type="ECO:0000313" key="3">
    <source>
        <dbReference type="Proteomes" id="UP000727056"/>
    </source>
</evidence>
<dbReference type="PANTHER" id="PTHR24216">
    <property type="entry name" value="PAXILLIN-RELATED"/>
    <property type="match status" value="1"/>
</dbReference>
<feature type="region of interest" description="Disordered" evidence="1">
    <location>
        <begin position="1"/>
        <end position="45"/>
    </location>
</feature>
<feature type="compositionally biased region" description="Low complexity" evidence="1">
    <location>
        <begin position="85"/>
        <end position="107"/>
    </location>
</feature>
<protein>
    <recommendedName>
        <fullName evidence="4">Lonely Cys domain-containing protein</fullName>
    </recommendedName>
</protein>
<keyword evidence="3" id="KW-1185">Reference proteome</keyword>
<dbReference type="PANTHER" id="PTHR24216:SF65">
    <property type="entry name" value="PAXILLIN-LIKE PROTEIN 1"/>
    <property type="match status" value="1"/>
</dbReference>
<feature type="compositionally biased region" description="Basic and acidic residues" evidence="1">
    <location>
        <begin position="1592"/>
        <end position="1602"/>
    </location>
</feature>
<feature type="compositionally biased region" description="Low complexity" evidence="1">
    <location>
        <begin position="464"/>
        <end position="473"/>
    </location>
</feature>
<feature type="region of interest" description="Disordered" evidence="1">
    <location>
        <begin position="876"/>
        <end position="929"/>
    </location>
</feature>
<name>A0ABX1CC68_9ACTN</name>
<feature type="region of interest" description="Disordered" evidence="1">
    <location>
        <begin position="434"/>
        <end position="453"/>
    </location>
</feature>
<feature type="region of interest" description="Disordered" evidence="1">
    <location>
        <begin position="464"/>
        <end position="538"/>
    </location>
</feature>
<feature type="compositionally biased region" description="Low complexity" evidence="1">
    <location>
        <begin position="7325"/>
        <end position="7345"/>
    </location>
</feature>
<dbReference type="EMBL" id="JAAVJC010000063">
    <property type="protein sequence ID" value="NJQ15280.1"/>
    <property type="molecule type" value="Genomic_DNA"/>
</dbReference>
<evidence type="ECO:0000256" key="1">
    <source>
        <dbReference type="SAM" id="MobiDB-lite"/>
    </source>
</evidence>
<feature type="compositionally biased region" description="Polar residues" evidence="1">
    <location>
        <begin position="6585"/>
        <end position="6598"/>
    </location>
</feature>
<feature type="region of interest" description="Disordered" evidence="1">
    <location>
        <begin position="2900"/>
        <end position="2919"/>
    </location>
</feature>
<feature type="compositionally biased region" description="Basic and acidic residues" evidence="1">
    <location>
        <begin position="4524"/>
        <end position="4533"/>
    </location>
</feature>
<feature type="non-terminal residue" evidence="2">
    <location>
        <position position="7363"/>
    </location>
</feature>
<gene>
    <name evidence="2" type="ORF">HCN52_10035</name>
</gene>
<feature type="region of interest" description="Disordered" evidence="1">
    <location>
        <begin position="6139"/>
        <end position="6162"/>
    </location>
</feature>
<feature type="region of interest" description="Disordered" evidence="1">
    <location>
        <begin position="4486"/>
        <end position="4534"/>
    </location>
</feature>
<feature type="compositionally biased region" description="Basic and acidic residues" evidence="1">
    <location>
        <begin position="2529"/>
        <end position="2547"/>
    </location>
</feature>
<feature type="region of interest" description="Disordered" evidence="1">
    <location>
        <begin position="5417"/>
        <end position="5457"/>
    </location>
</feature>
<feature type="compositionally biased region" description="Basic and acidic residues" evidence="1">
    <location>
        <begin position="899"/>
        <end position="912"/>
    </location>
</feature>
<feature type="compositionally biased region" description="Basic and acidic residues" evidence="1">
    <location>
        <begin position="200"/>
        <end position="235"/>
    </location>
</feature>
<organism evidence="2 3">
    <name type="scientific">Streptomyces bohaiensis</name>
    <dbReference type="NCBI Taxonomy" id="1431344"/>
    <lineage>
        <taxon>Bacteria</taxon>
        <taxon>Bacillati</taxon>
        <taxon>Actinomycetota</taxon>
        <taxon>Actinomycetes</taxon>
        <taxon>Kitasatosporales</taxon>
        <taxon>Streptomycetaceae</taxon>
        <taxon>Streptomyces</taxon>
    </lineage>
</organism>
<dbReference type="Gene3D" id="3.40.390.10">
    <property type="entry name" value="Collagenase (Catalytic Domain)"/>
    <property type="match status" value="1"/>
</dbReference>
<feature type="region of interest" description="Disordered" evidence="1">
    <location>
        <begin position="3815"/>
        <end position="3863"/>
    </location>
</feature>
<feature type="compositionally biased region" description="Pro residues" evidence="1">
    <location>
        <begin position="16"/>
        <end position="44"/>
    </location>
</feature>
<proteinExistence type="predicted"/>
<dbReference type="InterPro" id="IPR024079">
    <property type="entry name" value="MetalloPept_cat_dom_sf"/>
</dbReference>
<accession>A0ABX1CC68</accession>
<feature type="compositionally biased region" description="Basic and acidic residues" evidence="1">
    <location>
        <begin position="515"/>
        <end position="534"/>
    </location>
</feature>
<feature type="region of interest" description="Disordered" evidence="1">
    <location>
        <begin position="7218"/>
        <end position="7273"/>
    </location>
</feature>
<feature type="region of interest" description="Disordered" evidence="1">
    <location>
        <begin position="6573"/>
        <end position="6598"/>
    </location>
</feature>
<feature type="region of interest" description="Disordered" evidence="1">
    <location>
        <begin position="2523"/>
        <end position="2563"/>
    </location>
</feature>
<feature type="region of interest" description="Disordered" evidence="1">
    <location>
        <begin position="6402"/>
        <end position="6468"/>
    </location>
</feature>
<feature type="compositionally biased region" description="Low complexity" evidence="1">
    <location>
        <begin position="2549"/>
        <end position="2563"/>
    </location>
</feature>
<dbReference type="Proteomes" id="UP000727056">
    <property type="component" value="Unassembled WGS sequence"/>
</dbReference>
<feature type="compositionally biased region" description="Low complexity" evidence="1">
    <location>
        <begin position="1545"/>
        <end position="1556"/>
    </location>
</feature>
<dbReference type="SUPFAM" id="SSF55486">
    <property type="entry name" value="Metalloproteases ('zincins'), catalytic domain"/>
    <property type="match status" value="2"/>
</dbReference>
<evidence type="ECO:0000313" key="2">
    <source>
        <dbReference type="EMBL" id="NJQ15280.1"/>
    </source>
</evidence>
<feature type="region of interest" description="Disordered" evidence="1">
    <location>
        <begin position="1519"/>
        <end position="1602"/>
    </location>
</feature>
<feature type="region of interest" description="Disordered" evidence="1">
    <location>
        <begin position="734"/>
        <end position="754"/>
    </location>
</feature>